<dbReference type="Gene3D" id="2.60.120.260">
    <property type="entry name" value="Galactose-binding domain-like"/>
    <property type="match status" value="2"/>
</dbReference>
<dbReference type="Proteomes" id="UP001187192">
    <property type="component" value="Unassembled WGS sequence"/>
</dbReference>
<dbReference type="InterPro" id="IPR008979">
    <property type="entry name" value="Galactose-bd-like_sf"/>
</dbReference>
<dbReference type="InterPro" id="IPR048912">
    <property type="entry name" value="BetaGal1-like_ABD1"/>
</dbReference>
<name>A0AA87ZHF9_FICCA</name>
<sequence length="776" mass="86250">MRNTSNSKTTTKKKKKKYWNWVWSWSSKWSAMARKRTTRLTFFFSIVFVSLVVFGIFVPVFAPLPPLSSHSHPPIPKTIGARKFEIADDKFWKDGRAFRIIGGDLHYFRVLPEYWEDRLLRAKALGLNTIQTYVPWNLHEPTAGTYNFDGIADILSYLKLCQKHGFLVMLRPGPYICGEWDFGGFPPWLLAIKPALRLRSSDTGYLQLVERWWGVLLPTIAPFLYENGGPIIMVQIENEYGSYGNDKAYLHQLVRFTKIHLGDDIILYTTDGGSRETLEKGTIPGDGIFSAVDFTTGDNPWPIFELQKKFNAAGKSPPLAAEFYTGWLTHWGEKMARTDADFTASALKKILAMNGSAVLYMAHGGTNFGFYNGANTGSDESDYKPDLTSYDYDAPISETGDINNAKFIALRRVIEQYSSEPLPSVPPDNEKIGYGTVHLIKAGDLLDMLHHFDVVESENPLPMESVGQMFGFLLYVTEYAANYNGNGGVFSIPKVHDRAQVFISCSSEHNGERPDYVGTIERWSSQRLVLPNMKCVSNVGLFILVENMGRLNYGPYIFDNKGILSPVYLDGKILTKWKMYKIPLANLNATPRPNPILEASYSRFVDISARKRLKEKSGNVSKEPAFYAGQFHVDKGQIKDTFVSLNGWGKGIATVNNFNIGRYWPSVGPQCNLYVPAPILKPGKNDVVIFELESPNPNLVISFVDRPDFTCGSNPDTAAVAAAVTAAAAAPTFTPPAALTAPATFANAAIPPTSIALKATVGFTAISYALLSLKLN</sequence>
<dbReference type="FunFam" id="2.60.120.260:FF:000021">
    <property type="entry name" value="Beta-galactosidase"/>
    <property type="match status" value="1"/>
</dbReference>
<accession>A0AA87ZHF9</accession>
<evidence type="ECO:0000256" key="2">
    <source>
        <dbReference type="ARBA" id="ARBA00009809"/>
    </source>
</evidence>
<dbReference type="PROSITE" id="PS01182">
    <property type="entry name" value="GLYCOSYL_HYDROL_F35"/>
    <property type="match status" value="1"/>
</dbReference>
<protein>
    <recommendedName>
        <fullName evidence="3 8">Beta-galactosidase</fullName>
        <ecNumber evidence="3 8">3.2.1.23</ecNumber>
    </recommendedName>
</protein>
<keyword evidence="6" id="KW-0325">Glycoprotein</keyword>
<evidence type="ECO:0000256" key="1">
    <source>
        <dbReference type="ARBA" id="ARBA00001412"/>
    </source>
</evidence>
<evidence type="ECO:0000259" key="10">
    <source>
        <dbReference type="Pfam" id="PF01301"/>
    </source>
</evidence>
<keyword evidence="5 8" id="KW-0378">Hydrolase</keyword>
<evidence type="ECO:0000256" key="6">
    <source>
        <dbReference type="ARBA" id="ARBA00023180"/>
    </source>
</evidence>
<organism evidence="13 14">
    <name type="scientific">Ficus carica</name>
    <name type="common">Common fig</name>
    <dbReference type="NCBI Taxonomy" id="3494"/>
    <lineage>
        <taxon>Eukaryota</taxon>
        <taxon>Viridiplantae</taxon>
        <taxon>Streptophyta</taxon>
        <taxon>Embryophyta</taxon>
        <taxon>Tracheophyta</taxon>
        <taxon>Spermatophyta</taxon>
        <taxon>Magnoliopsida</taxon>
        <taxon>eudicotyledons</taxon>
        <taxon>Gunneridae</taxon>
        <taxon>Pentapetalae</taxon>
        <taxon>rosids</taxon>
        <taxon>fabids</taxon>
        <taxon>Rosales</taxon>
        <taxon>Moraceae</taxon>
        <taxon>Ficeae</taxon>
        <taxon>Ficus</taxon>
    </lineage>
</organism>
<evidence type="ECO:0000313" key="14">
    <source>
        <dbReference type="Proteomes" id="UP001187192"/>
    </source>
</evidence>
<evidence type="ECO:0000256" key="5">
    <source>
        <dbReference type="ARBA" id="ARBA00022801"/>
    </source>
</evidence>
<dbReference type="PANTHER" id="PTHR23421">
    <property type="entry name" value="BETA-GALACTOSIDASE RELATED"/>
    <property type="match status" value="1"/>
</dbReference>
<dbReference type="GO" id="GO:0004565">
    <property type="term" value="F:beta-galactosidase activity"/>
    <property type="evidence" value="ECO:0007669"/>
    <property type="project" value="UniProtKB-EC"/>
</dbReference>
<evidence type="ECO:0000256" key="7">
    <source>
        <dbReference type="ARBA" id="ARBA00023295"/>
    </source>
</evidence>
<feature type="domain" description="Beta-galactosidase 1-like first all-beta" evidence="11">
    <location>
        <begin position="460"/>
        <end position="582"/>
    </location>
</feature>
<dbReference type="Gene3D" id="3.20.20.80">
    <property type="entry name" value="Glycosidases"/>
    <property type="match status" value="1"/>
</dbReference>
<keyword evidence="4" id="KW-0732">Signal</keyword>
<keyword evidence="7 8" id="KW-0326">Glycosidase</keyword>
<dbReference type="PRINTS" id="PR00742">
    <property type="entry name" value="GLHYDRLASE35"/>
</dbReference>
<dbReference type="FunFam" id="3.20.20.80:FF:000115">
    <property type="entry name" value="Beta-galactosidase"/>
    <property type="match status" value="1"/>
</dbReference>
<gene>
    <name evidence="13" type="ORF">TIFTF001_006427</name>
</gene>
<dbReference type="EMBL" id="BTGU01000006">
    <property type="protein sequence ID" value="GMN36974.1"/>
    <property type="molecule type" value="Genomic_DNA"/>
</dbReference>
<reference evidence="13" key="1">
    <citation type="submission" date="2023-07" db="EMBL/GenBank/DDBJ databases">
        <title>draft genome sequence of fig (Ficus carica).</title>
        <authorList>
            <person name="Takahashi T."/>
            <person name="Nishimura K."/>
        </authorList>
    </citation>
    <scope>NUCLEOTIDE SEQUENCE</scope>
</reference>
<proteinExistence type="inferred from homology"/>
<evidence type="ECO:0000259" key="11">
    <source>
        <dbReference type="Pfam" id="PF21317"/>
    </source>
</evidence>
<dbReference type="InterPro" id="IPR048913">
    <property type="entry name" value="BetaGal_gal-bd"/>
</dbReference>
<dbReference type="SUPFAM" id="SSF51445">
    <property type="entry name" value="(Trans)glycosidases"/>
    <property type="match status" value="1"/>
</dbReference>
<comment type="catalytic activity">
    <reaction evidence="1 8">
        <text>Hydrolysis of terminal non-reducing beta-D-galactose residues in beta-D-galactosides.</text>
        <dbReference type="EC" id="3.2.1.23"/>
    </reaction>
</comment>
<dbReference type="GO" id="GO:0005975">
    <property type="term" value="P:carbohydrate metabolic process"/>
    <property type="evidence" value="ECO:0007669"/>
    <property type="project" value="InterPro"/>
</dbReference>
<evidence type="ECO:0000256" key="9">
    <source>
        <dbReference type="RuleBase" id="RU003679"/>
    </source>
</evidence>
<dbReference type="EC" id="3.2.1.23" evidence="3 8"/>
<evidence type="ECO:0000259" key="12">
    <source>
        <dbReference type="Pfam" id="PF21467"/>
    </source>
</evidence>
<dbReference type="InterPro" id="IPR001944">
    <property type="entry name" value="Glycoside_Hdrlase_35"/>
</dbReference>
<evidence type="ECO:0000256" key="3">
    <source>
        <dbReference type="ARBA" id="ARBA00012756"/>
    </source>
</evidence>
<comment type="caution">
    <text evidence="13">The sequence shown here is derived from an EMBL/GenBank/DDBJ whole genome shotgun (WGS) entry which is preliminary data.</text>
</comment>
<evidence type="ECO:0000256" key="8">
    <source>
        <dbReference type="RuleBase" id="RU000675"/>
    </source>
</evidence>
<dbReference type="AlphaFoldDB" id="A0AA87ZHF9"/>
<dbReference type="InterPro" id="IPR017853">
    <property type="entry name" value="GH"/>
</dbReference>
<feature type="domain" description="Beta-galactosidase galactose-binding" evidence="12">
    <location>
        <begin position="624"/>
        <end position="685"/>
    </location>
</feature>
<dbReference type="Pfam" id="PF21467">
    <property type="entry name" value="BetaGal_gal-bd"/>
    <property type="match status" value="1"/>
</dbReference>
<keyword evidence="14" id="KW-1185">Reference proteome</keyword>
<evidence type="ECO:0000313" key="13">
    <source>
        <dbReference type="EMBL" id="GMN36974.1"/>
    </source>
</evidence>
<dbReference type="Pfam" id="PF01301">
    <property type="entry name" value="Glyco_hydro_35"/>
    <property type="match status" value="1"/>
</dbReference>
<dbReference type="InterPro" id="IPR019801">
    <property type="entry name" value="Glyco_hydro_35_CS"/>
</dbReference>
<comment type="similarity">
    <text evidence="2 9">Belongs to the glycosyl hydrolase 35 family.</text>
</comment>
<dbReference type="InterPro" id="IPR031330">
    <property type="entry name" value="Gly_Hdrlase_35_cat"/>
</dbReference>
<feature type="domain" description="Glycoside hydrolase 35 catalytic" evidence="10">
    <location>
        <begin position="91"/>
        <end position="416"/>
    </location>
</feature>
<evidence type="ECO:0000256" key="4">
    <source>
        <dbReference type="ARBA" id="ARBA00022729"/>
    </source>
</evidence>
<dbReference type="SUPFAM" id="SSF49785">
    <property type="entry name" value="Galactose-binding domain-like"/>
    <property type="match status" value="1"/>
</dbReference>
<dbReference type="Pfam" id="PF21317">
    <property type="entry name" value="BetaGal_ABD_1"/>
    <property type="match status" value="1"/>
</dbReference>